<dbReference type="InterPro" id="IPR004780">
    <property type="entry name" value="SRP"/>
</dbReference>
<dbReference type="AlphaFoldDB" id="A0A0C1QK49"/>
<sequence>MLMFSSLSNNLTKIFDKLKRKGLLNESDVSEAMREIRIALLEADVALPAVKEFIDKVKAKAVGSEIVKSISPAQMVIKIVNDELTEILGSDHQALNLAATPPVVIMLVGLQGSGKTTSAAKLALLLRKKHKKKVLLASLDVYRPAAQAQLEVLGKQIDITTLPIVANEMPEKISKRALEEAKTNGFDILILDTAGRLHTDPELMEELNKVKDLTSPVETILVVDSLTGQDAVNIGKEFNTKVGITGVILTRVDGDARGGATLSMRCVTKQPIKFIGIGEKLSDLEEFHPQRAASKILGMGDIVSLVEKAAEMVSEEEAKTLAKRVQKGQFDLNDMLAQFKNLKKMGGIGSMLSMIPGLGKLKNQIGSMAIDDKMFTKQEAIINSMSRAERSDPKIINASRKVRIANGSGTKVQDINRLLKQHLEMSNMVKKVGKMDHKQLAKLGKMMNV</sequence>
<keyword evidence="6 10" id="KW-0342">GTP-binding</keyword>
<dbReference type="GO" id="GO:0005525">
    <property type="term" value="F:GTP binding"/>
    <property type="evidence" value="ECO:0007669"/>
    <property type="project" value="UniProtKB-UniRule"/>
</dbReference>
<dbReference type="InterPro" id="IPR042101">
    <property type="entry name" value="SRP54_N_sf"/>
</dbReference>
<dbReference type="InterPro" id="IPR022941">
    <property type="entry name" value="SRP54"/>
</dbReference>
<dbReference type="STRING" id="86105.NF27_CG01090"/>
<dbReference type="InterPro" id="IPR013822">
    <property type="entry name" value="Signal_recog_particl_SRP54_hlx"/>
</dbReference>
<dbReference type="HAMAP" id="MF_00306">
    <property type="entry name" value="SRP54"/>
    <property type="match status" value="1"/>
</dbReference>
<keyword evidence="4 10" id="KW-0378">Hydrolase</keyword>
<dbReference type="Gene3D" id="3.40.50.300">
    <property type="entry name" value="P-loop containing nucleotide triphosphate hydrolases"/>
    <property type="match status" value="1"/>
</dbReference>
<evidence type="ECO:0000256" key="7">
    <source>
        <dbReference type="ARBA" id="ARBA00023135"/>
    </source>
</evidence>
<dbReference type="PANTHER" id="PTHR11564:SF5">
    <property type="entry name" value="SIGNAL RECOGNITION PARTICLE SUBUNIT SRP54"/>
    <property type="match status" value="1"/>
</dbReference>
<protein>
    <recommendedName>
        <fullName evidence="10">Signal recognition particle protein</fullName>
        <ecNumber evidence="10">3.6.5.4</ecNumber>
    </recommendedName>
    <alternativeName>
        <fullName evidence="10">Fifty-four homolog</fullName>
    </alternativeName>
</protein>
<feature type="binding site" evidence="10">
    <location>
        <begin position="192"/>
        <end position="196"/>
    </location>
    <ligand>
        <name>GTP</name>
        <dbReference type="ChEBI" id="CHEBI:37565"/>
    </ligand>
</feature>
<reference evidence="12 13" key="1">
    <citation type="submission" date="2014-11" db="EMBL/GenBank/DDBJ databases">
        <title>A Rickettsiales Symbiont of Amoebae With Ancient Features.</title>
        <authorList>
            <person name="Schulz F."/>
            <person name="Martijn J."/>
            <person name="Wascher F."/>
            <person name="Kostanjsek R."/>
            <person name="Ettema T.J."/>
            <person name="Horn M."/>
        </authorList>
    </citation>
    <scope>NUCLEOTIDE SEQUENCE [LARGE SCALE GENOMIC DNA]</scope>
    <source>
        <strain evidence="12 13">UWC36</strain>
    </source>
</reference>
<accession>A0A0C1QK49</accession>
<comment type="similarity">
    <text evidence="2 10">Belongs to the GTP-binding SRP family. SRP54 subfamily.</text>
</comment>
<keyword evidence="7 10" id="KW-0733">Signal recognition particle</keyword>
<dbReference type="Pfam" id="PF02978">
    <property type="entry name" value="SRP_SPB"/>
    <property type="match status" value="1"/>
</dbReference>
<keyword evidence="13" id="KW-1185">Reference proteome</keyword>
<evidence type="ECO:0000256" key="10">
    <source>
        <dbReference type="HAMAP-Rule" id="MF_00306"/>
    </source>
</evidence>
<evidence type="ECO:0000256" key="4">
    <source>
        <dbReference type="ARBA" id="ARBA00022801"/>
    </source>
</evidence>
<comment type="catalytic activity">
    <reaction evidence="9 10">
        <text>GTP + H2O = GDP + phosphate + H(+)</text>
        <dbReference type="Rhea" id="RHEA:19669"/>
        <dbReference type="ChEBI" id="CHEBI:15377"/>
        <dbReference type="ChEBI" id="CHEBI:15378"/>
        <dbReference type="ChEBI" id="CHEBI:37565"/>
        <dbReference type="ChEBI" id="CHEBI:43474"/>
        <dbReference type="ChEBI" id="CHEBI:58189"/>
        <dbReference type="EC" id="3.6.5.4"/>
    </reaction>
</comment>
<keyword evidence="3 10" id="KW-0547">Nucleotide-binding</keyword>
<dbReference type="Pfam" id="PF00448">
    <property type="entry name" value="SRP54"/>
    <property type="match status" value="1"/>
</dbReference>
<evidence type="ECO:0000256" key="1">
    <source>
        <dbReference type="ARBA" id="ARBA00004515"/>
    </source>
</evidence>
<dbReference type="SMART" id="SM00382">
    <property type="entry name" value="AAA"/>
    <property type="match status" value="1"/>
</dbReference>
<evidence type="ECO:0000256" key="2">
    <source>
        <dbReference type="ARBA" id="ARBA00005450"/>
    </source>
</evidence>
<keyword evidence="10" id="KW-0963">Cytoplasm</keyword>
<dbReference type="InterPro" id="IPR000897">
    <property type="entry name" value="SRP54_GTPase_dom"/>
</dbReference>
<dbReference type="SUPFAM" id="SSF52540">
    <property type="entry name" value="P-loop containing nucleoside triphosphate hydrolases"/>
    <property type="match status" value="1"/>
</dbReference>
<evidence type="ECO:0000313" key="12">
    <source>
        <dbReference type="EMBL" id="KIE05929.1"/>
    </source>
</evidence>
<keyword evidence="8 10" id="KW-0687">Ribonucleoprotein</keyword>
<dbReference type="SUPFAM" id="SSF47446">
    <property type="entry name" value="Signal peptide-binding domain"/>
    <property type="match status" value="1"/>
</dbReference>
<dbReference type="Pfam" id="PF02881">
    <property type="entry name" value="SRP54_N"/>
    <property type="match status" value="1"/>
</dbReference>
<comment type="domain">
    <text evidence="10">Composed of three domains: the N-terminal N domain, which is responsible for interactions with the ribosome, the central G domain, which binds GTP, and the C-terminal M domain, which binds the RNA and the signal sequence of the RNC.</text>
</comment>
<dbReference type="SMART" id="SM00963">
    <property type="entry name" value="SRP54_N"/>
    <property type="match status" value="1"/>
</dbReference>
<gene>
    <name evidence="12" type="primary">ffh_2</name>
    <name evidence="10" type="synonym">ffh</name>
    <name evidence="12" type="ORF">NF27_CG01090</name>
</gene>
<dbReference type="PATRIC" id="fig|86105.3.peg.343"/>
<comment type="caution">
    <text evidence="12">The sequence shown here is derived from an EMBL/GenBank/DDBJ whole genome shotgun (WGS) entry which is preliminary data.</text>
</comment>
<dbReference type="InterPro" id="IPR004125">
    <property type="entry name" value="Signal_recog_particle_SRP54_M"/>
</dbReference>
<evidence type="ECO:0000313" key="13">
    <source>
        <dbReference type="Proteomes" id="UP000031258"/>
    </source>
</evidence>
<dbReference type="PROSITE" id="PS00300">
    <property type="entry name" value="SRP54"/>
    <property type="match status" value="1"/>
</dbReference>
<keyword evidence="5 10" id="KW-0694">RNA-binding</keyword>
<evidence type="ECO:0000256" key="6">
    <source>
        <dbReference type="ARBA" id="ARBA00023134"/>
    </source>
</evidence>
<comment type="function">
    <text evidence="10">Involved in targeting and insertion of nascent membrane proteins into the cytoplasmic membrane. Binds to the hydrophobic signal sequence of the ribosome-nascent chain (RNC) as it emerges from the ribosomes. The SRP-RNC complex is then targeted to the cytoplasmic membrane where it interacts with the SRP receptor FtsY. Interaction with FtsY leads to the transfer of the RNC complex to the Sec translocase for insertion into the membrane, the hydrolysis of GTP by both Ffh and FtsY, and the dissociation of the SRP-FtsY complex into the individual components.</text>
</comment>
<feature type="binding site" evidence="10">
    <location>
        <begin position="250"/>
        <end position="253"/>
    </location>
    <ligand>
        <name>GTP</name>
        <dbReference type="ChEBI" id="CHEBI:37565"/>
    </ligand>
</feature>
<comment type="subcellular location">
    <subcellularLocation>
        <location evidence="1">Cell inner membrane</location>
        <topology evidence="1">Peripheral membrane protein</topology>
        <orientation evidence="1">Cytoplasmic side</orientation>
    </subcellularLocation>
    <subcellularLocation>
        <location evidence="10">Cytoplasm</location>
    </subcellularLocation>
    <text evidence="10">The SRP-RNC complex is targeted to the cytoplasmic membrane.</text>
</comment>
<dbReference type="SMART" id="SM00962">
    <property type="entry name" value="SRP54"/>
    <property type="match status" value="1"/>
</dbReference>
<evidence type="ECO:0000256" key="8">
    <source>
        <dbReference type="ARBA" id="ARBA00023274"/>
    </source>
</evidence>
<dbReference type="Gene3D" id="1.10.260.30">
    <property type="entry name" value="Signal recognition particle, SRP54 subunit, M-domain"/>
    <property type="match status" value="1"/>
</dbReference>
<dbReference type="GO" id="GO:0005886">
    <property type="term" value="C:plasma membrane"/>
    <property type="evidence" value="ECO:0007669"/>
    <property type="project" value="UniProtKB-SubCell"/>
</dbReference>
<dbReference type="InterPro" id="IPR036891">
    <property type="entry name" value="Signal_recog_part_SRP54_M_sf"/>
</dbReference>
<comment type="subunit">
    <text evidence="10">Part of the signal recognition particle protein translocation system, which is composed of SRP and FtsY. SRP is a ribonucleoprotein composed of Ffh and a 4.5S RNA molecule.</text>
</comment>
<dbReference type="InterPro" id="IPR003593">
    <property type="entry name" value="AAA+_ATPase"/>
</dbReference>
<dbReference type="GO" id="GO:0048500">
    <property type="term" value="C:signal recognition particle"/>
    <property type="evidence" value="ECO:0007669"/>
    <property type="project" value="UniProtKB-UniRule"/>
</dbReference>
<name>A0A0C1QK49_9RICK</name>
<dbReference type="GO" id="GO:0003924">
    <property type="term" value="F:GTPase activity"/>
    <property type="evidence" value="ECO:0007669"/>
    <property type="project" value="UniProtKB-UniRule"/>
</dbReference>
<dbReference type="PANTHER" id="PTHR11564">
    <property type="entry name" value="SIGNAL RECOGNITION PARTICLE 54K PROTEIN SRP54"/>
    <property type="match status" value="1"/>
</dbReference>
<dbReference type="GO" id="GO:0006614">
    <property type="term" value="P:SRP-dependent cotranslational protein targeting to membrane"/>
    <property type="evidence" value="ECO:0007669"/>
    <property type="project" value="InterPro"/>
</dbReference>
<evidence type="ECO:0000256" key="9">
    <source>
        <dbReference type="ARBA" id="ARBA00048027"/>
    </source>
</evidence>
<dbReference type="EMBL" id="JSWE01000058">
    <property type="protein sequence ID" value="KIE05929.1"/>
    <property type="molecule type" value="Genomic_DNA"/>
</dbReference>
<organism evidence="12 13">
    <name type="scientific">Candidatus Jidaibacter acanthamoebae</name>
    <dbReference type="NCBI Taxonomy" id="86105"/>
    <lineage>
        <taxon>Bacteria</taxon>
        <taxon>Pseudomonadati</taxon>
        <taxon>Pseudomonadota</taxon>
        <taxon>Alphaproteobacteria</taxon>
        <taxon>Rickettsiales</taxon>
        <taxon>Candidatus Midichloriaceae</taxon>
        <taxon>Candidatus Jidaibacter</taxon>
    </lineage>
</organism>
<dbReference type="InterPro" id="IPR027417">
    <property type="entry name" value="P-loop_NTPase"/>
</dbReference>
<proteinExistence type="inferred from homology"/>
<dbReference type="Proteomes" id="UP000031258">
    <property type="component" value="Unassembled WGS sequence"/>
</dbReference>
<dbReference type="GO" id="GO:0008312">
    <property type="term" value="F:7S RNA binding"/>
    <property type="evidence" value="ECO:0007669"/>
    <property type="project" value="InterPro"/>
</dbReference>
<evidence type="ECO:0000259" key="11">
    <source>
        <dbReference type="PROSITE" id="PS00300"/>
    </source>
</evidence>
<dbReference type="NCBIfam" id="TIGR00959">
    <property type="entry name" value="ffh"/>
    <property type="match status" value="1"/>
</dbReference>
<feature type="binding site" evidence="10">
    <location>
        <begin position="109"/>
        <end position="116"/>
    </location>
    <ligand>
        <name>GTP</name>
        <dbReference type="ChEBI" id="CHEBI:37565"/>
    </ligand>
</feature>
<feature type="domain" description="SRP54-type proteins GTP-binding" evidence="11">
    <location>
        <begin position="271"/>
        <end position="284"/>
    </location>
</feature>
<dbReference type="Gene3D" id="1.20.120.140">
    <property type="entry name" value="Signal recognition particle SRP54, nucleotide-binding domain"/>
    <property type="match status" value="1"/>
</dbReference>
<evidence type="ECO:0000256" key="5">
    <source>
        <dbReference type="ARBA" id="ARBA00022884"/>
    </source>
</evidence>
<dbReference type="EC" id="3.6.5.4" evidence="10"/>
<evidence type="ECO:0000256" key="3">
    <source>
        <dbReference type="ARBA" id="ARBA00022741"/>
    </source>
</evidence>